<reference evidence="6" key="1">
    <citation type="journal article" date="2019" name="Int. J. Syst. Evol. Microbiol.">
        <title>The Global Catalogue of Microorganisms (GCM) 10K type strain sequencing project: providing services to taxonomists for standard genome sequencing and annotation.</title>
        <authorList>
            <consortium name="The Broad Institute Genomics Platform"/>
            <consortium name="The Broad Institute Genome Sequencing Center for Infectious Disease"/>
            <person name="Wu L."/>
            <person name="Ma J."/>
        </authorList>
    </citation>
    <scope>NUCLEOTIDE SEQUENCE [LARGE SCALE GENOMIC DNA]</scope>
    <source>
        <strain evidence="6">CGMCC 4.7283</strain>
    </source>
</reference>
<dbReference type="Pfam" id="PF00465">
    <property type="entry name" value="Fe-ADH"/>
    <property type="match status" value="1"/>
</dbReference>
<dbReference type="Gene3D" id="1.20.1090.10">
    <property type="entry name" value="Dehydroquinate synthase-like - alpha domain"/>
    <property type="match status" value="1"/>
</dbReference>
<dbReference type="Pfam" id="PF25137">
    <property type="entry name" value="ADH_Fe_C"/>
    <property type="match status" value="1"/>
</dbReference>
<evidence type="ECO:0000259" key="3">
    <source>
        <dbReference type="Pfam" id="PF00465"/>
    </source>
</evidence>
<dbReference type="PANTHER" id="PTHR11496">
    <property type="entry name" value="ALCOHOL DEHYDROGENASE"/>
    <property type="match status" value="1"/>
</dbReference>
<comment type="similarity">
    <text evidence="1">Belongs to the iron-containing alcohol dehydrogenase family.</text>
</comment>
<name>A0ABV9KLQ0_9RHOB</name>
<dbReference type="Gene3D" id="3.40.50.1970">
    <property type="match status" value="1"/>
</dbReference>
<comment type="caution">
    <text evidence="5">The sequence shown here is derived from an EMBL/GenBank/DDBJ whole genome shotgun (WGS) entry which is preliminary data.</text>
</comment>
<accession>A0ABV9KLQ0</accession>
<feature type="domain" description="Alcohol dehydrogenase iron-type/glycerol dehydrogenase GldA" evidence="3">
    <location>
        <begin position="14"/>
        <end position="180"/>
    </location>
</feature>
<organism evidence="5 6">
    <name type="scientific">Seohaeicola nanhaiensis</name>
    <dbReference type="NCBI Taxonomy" id="1387282"/>
    <lineage>
        <taxon>Bacteria</taxon>
        <taxon>Pseudomonadati</taxon>
        <taxon>Pseudomonadota</taxon>
        <taxon>Alphaproteobacteria</taxon>
        <taxon>Rhodobacterales</taxon>
        <taxon>Roseobacteraceae</taxon>
        <taxon>Seohaeicola</taxon>
    </lineage>
</organism>
<dbReference type="SUPFAM" id="SSF56796">
    <property type="entry name" value="Dehydroquinate synthase-like"/>
    <property type="match status" value="1"/>
</dbReference>
<gene>
    <name evidence="5" type="ORF">ACFO5X_20120</name>
</gene>
<sequence length="381" mass="39885">MFKGRHTPPQRQIVIYGEPLEEMLPKALSELWARQTVLVTSQSLAGPKRAGGRCRAILGDGCTDRIEGIGRDAPFADVMNIVGALRHKGTEAMVAVGGGSVAEAAKSARICLTNNVAETDDLARLALSTTSASPRPYLISVPTTLSGAEYTPAAGFLNPLTGRKQIVSHADLAADIVLLDSTATLDTPEELWLSSGLRAVDHAIATWCSAAGSAPMPEATALQGLRLLTRGLRASKARPDDLNARQDCQLGSWQAIQGAAQGVQLGPSHAIGRPITGHTGLPQGVASAILLPHVLRYTAPEANHLHAPLAEAMGAPGQPLADSVADLVKDLGLPSRLSAQGVPADALEQMAEEAMVHPELQTGGRRFASPAQVLEVLRAAW</sequence>
<dbReference type="InterPro" id="IPR056798">
    <property type="entry name" value="ADH_Fe_C"/>
</dbReference>
<feature type="domain" description="Fe-containing alcohol dehydrogenase-like C-terminal" evidence="4">
    <location>
        <begin position="194"/>
        <end position="381"/>
    </location>
</feature>
<keyword evidence="6" id="KW-1185">Reference proteome</keyword>
<dbReference type="EMBL" id="JBHSGI010000031">
    <property type="protein sequence ID" value="MFC4670865.1"/>
    <property type="molecule type" value="Genomic_DNA"/>
</dbReference>
<dbReference type="InterPro" id="IPR001670">
    <property type="entry name" value="ADH_Fe/GldA"/>
</dbReference>
<evidence type="ECO:0000313" key="5">
    <source>
        <dbReference type="EMBL" id="MFC4670865.1"/>
    </source>
</evidence>
<proteinExistence type="inferred from homology"/>
<dbReference type="Proteomes" id="UP001595973">
    <property type="component" value="Unassembled WGS sequence"/>
</dbReference>
<dbReference type="EC" id="1.1.1.1" evidence="5"/>
<protein>
    <submittedName>
        <fullName evidence="5">Iron-containing alcohol dehydrogenase</fullName>
        <ecNumber evidence="5">1.1.1.1</ecNumber>
    </submittedName>
</protein>
<dbReference type="InterPro" id="IPR039697">
    <property type="entry name" value="Alcohol_dehydrogenase_Fe"/>
</dbReference>
<evidence type="ECO:0000256" key="2">
    <source>
        <dbReference type="ARBA" id="ARBA00023002"/>
    </source>
</evidence>
<keyword evidence="2 5" id="KW-0560">Oxidoreductase</keyword>
<dbReference type="RefSeq" id="WP_380720395.1">
    <property type="nucleotide sequence ID" value="NZ_JBHSGI010000031.1"/>
</dbReference>
<evidence type="ECO:0000256" key="1">
    <source>
        <dbReference type="ARBA" id="ARBA00007358"/>
    </source>
</evidence>
<dbReference type="PANTHER" id="PTHR11496:SF102">
    <property type="entry name" value="ALCOHOL DEHYDROGENASE 4"/>
    <property type="match status" value="1"/>
</dbReference>
<evidence type="ECO:0000313" key="6">
    <source>
        <dbReference type="Proteomes" id="UP001595973"/>
    </source>
</evidence>
<evidence type="ECO:0000259" key="4">
    <source>
        <dbReference type="Pfam" id="PF25137"/>
    </source>
</evidence>
<dbReference type="GO" id="GO:0004022">
    <property type="term" value="F:alcohol dehydrogenase (NAD+) activity"/>
    <property type="evidence" value="ECO:0007669"/>
    <property type="project" value="UniProtKB-EC"/>
</dbReference>